<protein>
    <recommendedName>
        <fullName evidence="3">Reverse transcriptase zinc-binding domain-containing protein</fullName>
    </recommendedName>
</protein>
<dbReference type="EMBL" id="JBBPBM010000134">
    <property type="protein sequence ID" value="KAK8504861.1"/>
    <property type="molecule type" value="Genomic_DNA"/>
</dbReference>
<accession>A0ABR2BCK9</accession>
<organism evidence="1 2">
    <name type="scientific">Hibiscus sabdariffa</name>
    <name type="common">roselle</name>
    <dbReference type="NCBI Taxonomy" id="183260"/>
    <lineage>
        <taxon>Eukaryota</taxon>
        <taxon>Viridiplantae</taxon>
        <taxon>Streptophyta</taxon>
        <taxon>Embryophyta</taxon>
        <taxon>Tracheophyta</taxon>
        <taxon>Spermatophyta</taxon>
        <taxon>Magnoliopsida</taxon>
        <taxon>eudicotyledons</taxon>
        <taxon>Gunneridae</taxon>
        <taxon>Pentapetalae</taxon>
        <taxon>rosids</taxon>
        <taxon>malvids</taxon>
        <taxon>Malvales</taxon>
        <taxon>Malvaceae</taxon>
        <taxon>Malvoideae</taxon>
        <taxon>Hibiscus</taxon>
    </lineage>
</organism>
<evidence type="ECO:0000313" key="2">
    <source>
        <dbReference type="Proteomes" id="UP001472677"/>
    </source>
</evidence>
<evidence type="ECO:0000313" key="1">
    <source>
        <dbReference type="EMBL" id="KAK8504861.1"/>
    </source>
</evidence>
<comment type="caution">
    <text evidence="1">The sequence shown here is derived from an EMBL/GenBank/DDBJ whole genome shotgun (WGS) entry which is preliminary data.</text>
</comment>
<dbReference type="Proteomes" id="UP001472677">
    <property type="component" value="Unassembled WGS sequence"/>
</dbReference>
<reference evidence="1 2" key="1">
    <citation type="journal article" date="2024" name="G3 (Bethesda)">
        <title>Genome assembly of Hibiscus sabdariffa L. provides insights into metabolisms of medicinal natural products.</title>
        <authorList>
            <person name="Kim T."/>
        </authorList>
    </citation>
    <scope>NUCLEOTIDE SEQUENCE [LARGE SCALE GENOMIC DNA]</scope>
    <source>
        <strain evidence="1">TK-2024</strain>
        <tissue evidence="1">Old leaves</tissue>
    </source>
</reference>
<keyword evidence="2" id="KW-1185">Reference proteome</keyword>
<sequence length="91" mass="10171">MGDGNTLNFWKDLWISDLVPLIHHALLHVPIDPVVRVNDMVSADGSWDWSQLQNLVSSHAIEAILNIVPPSPLLEPDRYCCLVLGGFIWQG</sequence>
<name>A0ABR2BCK9_9ROSI</name>
<gene>
    <name evidence="1" type="ORF">V6N12_033112</name>
</gene>
<evidence type="ECO:0008006" key="3">
    <source>
        <dbReference type="Google" id="ProtNLM"/>
    </source>
</evidence>
<proteinExistence type="predicted"/>